<dbReference type="PANTHER" id="PTHR37315:SF1">
    <property type="entry name" value="UPF0311 PROTEIN BLR7842"/>
    <property type="match status" value="1"/>
</dbReference>
<protein>
    <submittedName>
        <fullName evidence="2">DUF3237 family protein</fullName>
    </submittedName>
</protein>
<keyword evidence="3" id="KW-1185">Reference proteome</keyword>
<dbReference type="Gene3D" id="2.40.160.20">
    <property type="match status" value="1"/>
</dbReference>
<gene>
    <name evidence="2" type="ORF">GRI99_07795</name>
</gene>
<feature type="signal peptide" evidence="1">
    <location>
        <begin position="1"/>
        <end position="22"/>
    </location>
</feature>
<dbReference type="RefSeq" id="WP_160771449.1">
    <property type="nucleotide sequence ID" value="NZ_WTYV01000002.1"/>
</dbReference>
<proteinExistence type="predicted"/>
<name>A0A844YYJ8_9SPHN</name>
<organism evidence="2 3">
    <name type="scientific">Alteraurantiacibacter buctensis</name>
    <dbReference type="NCBI Taxonomy" id="1503981"/>
    <lineage>
        <taxon>Bacteria</taxon>
        <taxon>Pseudomonadati</taxon>
        <taxon>Pseudomonadota</taxon>
        <taxon>Alphaproteobacteria</taxon>
        <taxon>Sphingomonadales</taxon>
        <taxon>Erythrobacteraceae</taxon>
        <taxon>Alteraurantiacibacter</taxon>
    </lineage>
</organism>
<feature type="chain" id="PRO_5032603733" evidence="1">
    <location>
        <begin position="23"/>
        <end position="175"/>
    </location>
</feature>
<reference evidence="2 3" key="1">
    <citation type="submission" date="2019-12" db="EMBL/GenBank/DDBJ databases">
        <title>Genomic-based taxomic classification of the family Erythrobacteraceae.</title>
        <authorList>
            <person name="Xu L."/>
        </authorList>
    </citation>
    <scope>NUCLEOTIDE SEQUENCE [LARGE SCALE GENOMIC DNA]</scope>
    <source>
        <strain evidence="2 3">M0322</strain>
    </source>
</reference>
<dbReference type="AlphaFoldDB" id="A0A844YYJ8"/>
<dbReference type="EMBL" id="WTYV01000002">
    <property type="protein sequence ID" value="MXO71544.1"/>
    <property type="molecule type" value="Genomic_DNA"/>
</dbReference>
<dbReference type="Pfam" id="PF11578">
    <property type="entry name" value="DUF3237"/>
    <property type="match status" value="1"/>
</dbReference>
<comment type="caution">
    <text evidence="2">The sequence shown here is derived from an EMBL/GenBank/DDBJ whole genome shotgun (WGS) entry which is preliminary data.</text>
</comment>
<evidence type="ECO:0000256" key="1">
    <source>
        <dbReference type="SAM" id="SignalP"/>
    </source>
</evidence>
<dbReference type="OrthoDB" id="5294829at2"/>
<dbReference type="PANTHER" id="PTHR37315">
    <property type="entry name" value="UPF0311 PROTEIN BLR7842"/>
    <property type="match status" value="1"/>
</dbReference>
<dbReference type="Proteomes" id="UP000466966">
    <property type="component" value="Unassembled WGS sequence"/>
</dbReference>
<sequence length="175" mass="18618">MLKRLFVAAVLAATTMSAPVAAQDAPRPPATEPGLELLYRSVVKLGPAIDAGVTALGQRRIIPIIGGTFEGPDMRGEILPMGWDWQLDRSDGCTQIIADYFLRTDDGVIINVVNTGALCRPGTDGAAPPPVRTSPVFEAPRGRYEGLSQGGHIGTLGFDPSVQEPHVVITIYRSN</sequence>
<evidence type="ECO:0000313" key="3">
    <source>
        <dbReference type="Proteomes" id="UP000466966"/>
    </source>
</evidence>
<accession>A0A844YYJ8</accession>
<dbReference type="InterPro" id="IPR020915">
    <property type="entry name" value="UPF0311"/>
</dbReference>
<evidence type="ECO:0000313" key="2">
    <source>
        <dbReference type="EMBL" id="MXO71544.1"/>
    </source>
</evidence>
<keyword evidence="1" id="KW-0732">Signal</keyword>